<organism evidence="6 7">
    <name type="scientific">Ramlibacter albus</name>
    <dbReference type="NCBI Taxonomy" id="2079448"/>
    <lineage>
        <taxon>Bacteria</taxon>
        <taxon>Pseudomonadati</taxon>
        <taxon>Pseudomonadota</taxon>
        <taxon>Betaproteobacteria</taxon>
        <taxon>Burkholderiales</taxon>
        <taxon>Comamonadaceae</taxon>
        <taxon>Ramlibacter</taxon>
    </lineage>
</organism>
<evidence type="ECO:0000313" key="6">
    <source>
        <dbReference type="EMBL" id="MBC5768019.1"/>
    </source>
</evidence>
<dbReference type="Gene3D" id="3.40.190.290">
    <property type="match status" value="1"/>
</dbReference>
<dbReference type="Pfam" id="PF03466">
    <property type="entry name" value="LysR_substrate"/>
    <property type="match status" value="1"/>
</dbReference>
<dbReference type="EMBL" id="JACORU010000014">
    <property type="protein sequence ID" value="MBC5768019.1"/>
    <property type="molecule type" value="Genomic_DNA"/>
</dbReference>
<name>A0A923S4W0_9BURK</name>
<dbReference type="PANTHER" id="PTHR30126">
    <property type="entry name" value="HTH-TYPE TRANSCRIPTIONAL REGULATOR"/>
    <property type="match status" value="1"/>
</dbReference>
<evidence type="ECO:0000313" key="7">
    <source>
        <dbReference type="Proteomes" id="UP000596827"/>
    </source>
</evidence>
<gene>
    <name evidence="6" type="ORF">H8R02_26380</name>
</gene>
<dbReference type="AlphaFoldDB" id="A0A923S4W0"/>
<dbReference type="Pfam" id="PF00126">
    <property type="entry name" value="HTH_1"/>
    <property type="match status" value="1"/>
</dbReference>
<dbReference type="GO" id="GO:0003700">
    <property type="term" value="F:DNA-binding transcription factor activity"/>
    <property type="evidence" value="ECO:0007669"/>
    <property type="project" value="InterPro"/>
</dbReference>
<dbReference type="InterPro" id="IPR036390">
    <property type="entry name" value="WH_DNA-bd_sf"/>
</dbReference>
<dbReference type="SUPFAM" id="SSF46785">
    <property type="entry name" value="Winged helix' DNA-binding domain"/>
    <property type="match status" value="1"/>
</dbReference>
<evidence type="ECO:0000259" key="5">
    <source>
        <dbReference type="PROSITE" id="PS50931"/>
    </source>
</evidence>
<comment type="similarity">
    <text evidence="1">Belongs to the LysR transcriptional regulatory family.</text>
</comment>
<dbReference type="Gene3D" id="1.10.10.10">
    <property type="entry name" value="Winged helix-like DNA-binding domain superfamily/Winged helix DNA-binding domain"/>
    <property type="match status" value="1"/>
</dbReference>
<dbReference type="InterPro" id="IPR005119">
    <property type="entry name" value="LysR_subst-bd"/>
</dbReference>
<keyword evidence="4" id="KW-0804">Transcription</keyword>
<dbReference type="Proteomes" id="UP000596827">
    <property type="component" value="Unassembled WGS sequence"/>
</dbReference>
<feature type="domain" description="HTH lysR-type" evidence="5">
    <location>
        <begin position="3"/>
        <end position="60"/>
    </location>
</feature>
<protein>
    <submittedName>
        <fullName evidence="6">LysR family transcriptional regulator</fullName>
    </submittedName>
</protein>
<keyword evidence="7" id="KW-1185">Reference proteome</keyword>
<proteinExistence type="inferred from homology"/>
<dbReference type="PANTHER" id="PTHR30126:SF2">
    <property type="entry name" value="HTH-TYPE TRANSCRIPTIONAL REGULATOR YJIE"/>
    <property type="match status" value="1"/>
</dbReference>
<dbReference type="GO" id="GO:0000976">
    <property type="term" value="F:transcription cis-regulatory region binding"/>
    <property type="evidence" value="ECO:0007669"/>
    <property type="project" value="TreeGrafter"/>
</dbReference>
<comment type="caution">
    <text evidence="6">The sequence shown here is derived from an EMBL/GenBank/DDBJ whole genome shotgun (WGS) entry which is preliminary data.</text>
</comment>
<dbReference type="InterPro" id="IPR000847">
    <property type="entry name" value="LysR_HTH_N"/>
</dbReference>
<keyword evidence="3" id="KW-0238">DNA-binding</keyword>
<keyword evidence="2" id="KW-0805">Transcription regulation</keyword>
<dbReference type="InterPro" id="IPR036388">
    <property type="entry name" value="WH-like_DNA-bd_sf"/>
</dbReference>
<dbReference type="RefSeq" id="WP_187084508.1">
    <property type="nucleotide sequence ID" value="NZ_JACORU010000014.1"/>
</dbReference>
<dbReference type="PROSITE" id="PS50931">
    <property type="entry name" value="HTH_LYSR"/>
    <property type="match status" value="1"/>
</dbReference>
<dbReference type="CDD" id="cd05466">
    <property type="entry name" value="PBP2_LTTR_substrate"/>
    <property type="match status" value="1"/>
</dbReference>
<accession>A0A923S4W0</accession>
<evidence type="ECO:0000256" key="2">
    <source>
        <dbReference type="ARBA" id="ARBA00023015"/>
    </source>
</evidence>
<dbReference type="Gene3D" id="3.40.190.10">
    <property type="entry name" value="Periplasmic binding protein-like II"/>
    <property type="match status" value="1"/>
</dbReference>
<dbReference type="SUPFAM" id="SSF53850">
    <property type="entry name" value="Periplasmic binding protein-like II"/>
    <property type="match status" value="1"/>
</dbReference>
<reference evidence="6" key="1">
    <citation type="submission" date="2020-08" db="EMBL/GenBank/DDBJ databases">
        <title>Ramlibacter sp. GTP1 16S ribosomal RNA gene genome sequencing and assembly.</title>
        <authorList>
            <person name="Kang M."/>
        </authorList>
    </citation>
    <scope>NUCLEOTIDE SEQUENCE</scope>
    <source>
        <strain evidence="6">GTP1</strain>
    </source>
</reference>
<sequence length="300" mass="32981">MKFDFTWLEDFLALAATGNFTRAAEDRHSSQPAFSRRIRALEEWIGAPLVDRSTQPARLTEVGEWFRAVAQELVARTTRLPGEAKQVAEASAGTLRIASTHTLAFTFLPKWLRGLESTLALGPVELTSDVMARCEAQMREGKVHFVLAHSHPLVQGALETDAYQSAVIGRDRLVAVSKPSSGSKPVHRLEKKPAQGSVPVLAYSEESGMGRVVRSVLGRKLEAIPGHVIFTAHLASVLRSMALDGRGIAWLPHTLIEEDLALKRLVPAAEDAWGVDLEIRLYRQREAIGRAAEAFWHAAN</sequence>
<evidence type="ECO:0000256" key="4">
    <source>
        <dbReference type="ARBA" id="ARBA00023163"/>
    </source>
</evidence>
<dbReference type="PRINTS" id="PR00039">
    <property type="entry name" value="HTHLYSR"/>
</dbReference>
<evidence type="ECO:0000256" key="1">
    <source>
        <dbReference type="ARBA" id="ARBA00009437"/>
    </source>
</evidence>
<evidence type="ECO:0000256" key="3">
    <source>
        <dbReference type="ARBA" id="ARBA00023125"/>
    </source>
</evidence>